<dbReference type="AlphaFoldDB" id="E6QEV3"/>
<evidence type="ECO:0000313" key="2">
    <source>
        <dbReference type="EMBL" id="CBI05729.1"/>
    </source>
</evidence>
<name>E6QEV3_9ZZZZ</name>
<accession>E6QEV3</accession>
<gene>
    <name evidence="2" type="ORF">CARN5_0756</name>
</gene>
<sequence length="119" mass="13409">MSESKPYEDASLRTQALSKPRPLSSLGTNLEGTCLLSRWQPVYRRHDLNTGFDMERENLTSDAKGNDKRLPPRGRILMQRSRGGAIRSSDEILVMRMERRNGVAQLARVTNLLRQGGVA</sequence>
<protein>
    <submittedName>
        <fullName evidence="2">Uncharacterized protein</fullName>
    </submittedName>
</protein>
<reference evidence="2" key="1">
    <citation type="submission" date="2009-10" db="EMBL/GenBank/DDBJ databases">
        <title>Diversity of trophic interactions inside an arsenic-rich microbial ecosystem.</title>
        <authorList>
            <person name="Bertin P.N."/>
            <person name="Heinrich-Salmeron A."/>
            <person name="Pelletier E."/>
            <person name="Goulhen-Chollet F."/>
            <person name="Arsene-Ploetze F."/>
            <person name="Gallien S."/>
            <person name="Calteau A."/>
            <person name="Vallenet D."/>
            <person name="Casiot C."/>
            <person name="Chane-Woon-Ming B."/>
            <person name="Giloteaux L."/>
            <person name="Barakat M."/>
            <person name="Bonnefoy V."/>
            <person name="Bruneel O."/>
            <person name="Chandler M."/>
            <person name="Cleiss J."/>
            <person name="Duran R."/>
            <person name="Elbaz-Poulichet F."/>
            <person name="Fonknechten N."/>
            <person name="Lauga B."/>
            <person name="Mornico D."/>
            <person name="Ortet P."/>
            <person name="Schaeffer C."/>
            <person name="Siguier P."/>
            <person name="Alexander Thil Smith A."/>
            <person name="Van Dorsselaer A."/>
            <person name="Weissenbach J."/>
            <person name="Medigue C."/>
            <person name="Le Paslier D."/>
        </authorList>
    </citation>
    <scope>NUCLEOTIDE SEQUENCE</scope>
</reference>
<comment type="caution">
    <text evidence="2">The sequence shown here is derived from an EMBL/GenBank/DDBJ whole genome shotgun (WGS) entry which is preliminary data.</text>
</comment>
<proteinExistence type="predicted"/>
<dbReference type="EMBL" id="CABP01000134">
    <property type="protein sequence ID" value="CBI05729.1"/>
    <property type="molecule type" value="Genomic_DNA"/>
</dbReference>
<evidence type="ECO:0000256" key="1">
    <source>
        <dbReference type="SAM" id="MobiDB-lite"/>
    </source>
</evidence>
<feature type="region of interest" description="Disordered" evidence="1">
    <location>
        <begin position="1"/>
        <end position="29"/>
    </location>
</feature>
<feature type="compositionally biased region" description="Basic and acidic residues" evidence="1">
    <location>
        <begin position="1"/>
        <end position="11"/>
    </location>
</feature>
<organism evidence="2">
    <name type="scientific">mine drainage metagenome</name>
    <dbReference type="NCBI Taxonomy" id="410659"/>
    <lineage>
        <taxon>unclassified sequences</taxon>
        <taxon>metagenomes</taxon>
        <taxon>ecological metagenomes</taxon>
    </lineage>
</organism>